<dbReference type="PROSITE" id="PS00704">
    <property type="entry name" value="PROK_CO2_ANHYDRASE_1"/>
    <property type="match status" value="1"/>
</dbReference>
<reference evidence="8 9" key="1">
    <citation type="submission" date="2023-08" db="EMBL/GenBank/DDBJ databases">
        <authorList>
            <person name="Girao M."/>
            <person name="Carvalho M.F."/>
        </authorList>
    </citation>
    <scope>NUCLEOTIDE SEQUENCE [LARGE SCALE GENOMIC DNA]</scope>
    <source>
        <strain evidence="8 9">CT-R113</strain>
    </source>
</reference>
<protein>
    <recommendedName>
        <fullName evidence="2">carbonic anhydrase</fullName>
        <ecNumber evidence="2">4.2.1.1</ecNumber>
    </recommendedName>
</protein>
<dbReference type="PANTHER" id="PTHR11002:SF79">
    <property type="entry name" value="CARBONIC ANHYDRASE 2"/>
    <property type="match status" value="1"/>
</dbReference>
<feature type="region of interest" description="Disordered" evidence="7">
    <location>
        <begin position="1"/>
        <end position="51"/>
    </location>
</feature>
<keyword evidence="3" id="KW-0862">Zinc</keyword>
<evidence type="ECO:0000256" key="7">
    <source>
        <dbReference type="SAM" id="MobiDB-lite"/>
    </source>
</evidence>
<dbReference type="Proteomes" id="UP001356095">
    <property type="component" value="Unassembled WGS sequence"/>
</dbReference>
<organism evidence="8 9">
    <name type="scientific">Nocardiopsis codii</name>
    <dbReference type="NCBI Taxonomy" id="3065942"/>
    <lineage>
        <taxon>Bacteria</taxon>
        <taxon>Bacillati</taxon>
        <taxon>Actinomycetota</taxon>
        <taxon>Actinomycetes</taxon>
        <taxon>Streptosporangiales</taxon>
        <taxon>Nocardiopsidaceae</taxon>
        <taxon>Nocardiopsis</taxon>
    </lineage>
</organism>
<name>A0ABU7K2M4_9ACTN</name>
<evidence type="ECO:0000256" key="6">
    <source>
        <dbReference type="ARBA" id="ARBA00048348"/>
    </source>
</evidence>
<sequence length="233" mass="25535">MAIVQNAAPRRATITQGHEADRRRQRLDRGNARWRSFASAHPRQGSGRRRELLEHQEPRVSVLSCADSRVPPELVFDQGLGDMFTTRSAGQVLDSSVLGTLVYGVDEFDTVLLVVLGHDSCGAVKAAIRAHRTGVLPPGHVGYLVGQVLDVVETVPEQETEKAFLDACVRANARSVAEQIREEPGLREAVEAGTMKVEPARYDLRRSRVEWLDDASRSGRGGEGVPAPRARGR</sequence>
<dbReference type="PANTHER" id="PTHR11002">
    <property type="entry name" value="CARBONIC ANHYDRASE"/>
    <property type="match status" value="1"/>
</dbReference>
<proteinExistence type="inferred from homology"/>
<dbReference type="InterPro" id="IPR001765">
    <property type="entry name" value="Carbonic_anhydrase"/>
</dbReference>
<dbReference type="Gene3D" id="3.40.1050.10">
    <property type="entry name" value="Carbonic anhydrase"/>
    <property type="match status" value="1"/>
</dbReference>
<comment type="function">
    <text evidence="5">Catalyzes the reversible hydration of carbon dioxide to form bicarbonate.</text>
</comment>
<dbReference type="EC" id="4.2.1.1" evidence="2"/>
<feature type="compositionally biased region" description="Basic and acidic residues" evidence="7">
    <location>
        <begin position="18"/>
        <end position="31"/>
    </location>
</feature>
<accession>A0ABU7K2M4</accession>
<evidence type="ECO:0000313" key="8">
    <source>
        <dbReference type="EMBL" id="MEE2036499.1"/>
    </source>
</evidence>
<comment type="similarity">
    <text evidence="1">Belongs to the beta-class carbonic anhydrase family.</text>
</comment>
<comment type="catalytic activity">
    <reaction evidence="6">
        <text>hydrogencarbonate + H(+) = CO2 + H2O</text>
        <dbReference type="Rhea" id="RHEA:10748"/>
        <dbReference type="ChEBI" id="CHEBI:15377"/>
        <dbReference type="ChEBI" id="CHEBI:15378"/>
        <dbReference type="ChEBI" id="CHEBI:16526"/>
        <dbReference type="ChEBI" id="CHEBI:17544"/>
        <dbReference type="EC" id="4.2.1.1"/>
    </reaction>
</comment>
<evidence type="ECO:0000313" key="9">
    <source>
        <dbReference type="Proteomes" id="UP001356095"/>
    </source>
</evidence>
<gene>
    <name evidence="8" type="ORF">Q8791_04585</name>
</gene>
<keyword evidence="4" id="KW-0456">Lyase</keyword>
<dbReference type="InterPro" id="IPR036874">
    <property type="entry name" value="Carbonic_anhydrase_sf"/>
</dbReference>
<evidence type="ECO:0000256" key="5">
    <source>
        <dbReference type="ARBA" id="ARBA00024993"/>
    </source>
</evidence>
<dbReference type="Pfam" id="PF00484">
    <property type="entry name" value="Pro_CA"/>
    <property type="match status" value="1"/>
</dbReference>
<dbReference type="EMBL" id="JAUZMY010000003">
    <property type="protein sequence ID" value="MEE2036499.1"/>
    <property type="molecule type" value="Genomic_DNA"/>
</dbReference>
<feature type="region of interest" description="Disordered" evidence="7">
    <location>
        <begin position="213"/>
        <end position="233"/>
    </location>
</feature>
<evidence type="ECO:0000256" key="1">
    <source>
        <dbReference type="ARBA" id="ARBA00006217"/>
    </source>
</evidence>
<keyword evidence="9" id="KW-1185">Reference proteome</keyword>
<evidence type="ECO:0000256" key="2">
    <source>
        <dbReference type="ARBA" id="ARBA00012925"/>
    </source>
</evidence>
<evidence type="ECO:0000256" key="3">
    <source>
        <dbReference type="ARBA" id="ARBA00022833"/>
    </source>
</evidence>
<evidence type="ECO:0000256" key="4">
    <source>
        <dbReference type="ARBA" id="ARBA00023239"/>
    </source>
</evidence>
<dbReference type="SUPFAM" id="SSF53056">
    <property type="entry name" value="beta-carbonic anhydrase, cab"/>
    <property type="match status" value="1"/>
</dbReference>
<dbReference type="SMART" id="SM00947">
    <property type="entry name" value="Pro_CA"/>
    <property type="match status" value="1"/>
</dbReference>
<comment type="caution">
    <text evidence="8">The sequence shown here is derived from an EMBL/GenBank/DDBJ whole genome shotgun (WGS) entry which is preliminary data.</text>
</comment>
<dbReference type="RefSeq" id="WP_330090299.1">
    <property type="nucleotide sequence ID" value="NZ_JAUZMY010000003.1"/>
</dbReference>
<dbReference type="InterPro" id="IPR015892">
    <property type="entry name" value="Carbonic_anhydrase_CS"/>
</dbReference>